<feature type="domain" description="ACT" evidence="4">
    <location>
        <begin position="29"/>
        <end position="108"/>
    </location>
</feature>
<dbReference type="CDD" id="cd04897">
    <property type="entry name" value="ACT_ACR_3"/>
    <property type="match status" value="1"/>
</dbReference>
<dbReference type="Proteomes" id="UP000237000">
    <property type="component" value="Unassembled WGS sequence"/>
</dbReference>
<gene>
    <name evidence="5" type="ORF">TorRG33x02_089300</name>
</gene>
<dbReference type="InterPro" id="IPR011990">
    <property type="entry name" value="TPR-like_helical_dom_sf"/>
</dbReference>
<dbReference type="Pfam" id="PF01842">
    <property type="entry name" value="ACT"/>
    <property type="match status" value="2"/>
</dbReference>
<dbReference type="Pfam" id="PF01535">
    <property type="entry name" value="PPR"/>
    <property type="match status" value="2"/>
</dbReference>
<organism evidence="5 6">
    <name type="scientific">Trema orientale</name>
    <name type="common">Charcoal tree</name>
    <name type="synonym">Celtis orientalis</name>
    <dbReference type="NCBI Taxonomy" id="63057"/>
    <lineage>
        <taxon>Eukaryota</taxon>
        <taxon>Viridiplantae</taxon>
        <taxon>Streptophyta</taxon>
        <taxon>Embryophyta</taxon>
        <taxon>Tracheophyta</taxon>
        <taxon>Spermatophyta</taxon>
        <taxon>Magnoliopsida</taxon>
        <taxon>eudicotyledons</taxon>
        <taxon>Gunneridae</taxon>
        <taxon>Pentapetalae</taxon>
        <taxon>rosids</taxon>
        <taxon>fabids</taxon>
        <taxon>Rosales</taxon>
        <taxon>Cannabaceae</taxon>
        <taxon>Trema</taxon>
    </lineage>
</organism>
<dbReference type="AlphaFoldDB" id="A0A2P5FC97"/>
<accession>A0A2P5FC97</accession>
<dbReference type="InterPro" id="IPR045865">
    <property type="entry name" value="ACT-like_dom_sf"/>
</dbReference>
<dbReference type="Pfam" id="PF13041">
    <property type="entry name" value="PPR_2"/>
    <property type="match status" value="2"/>
</dbReference>
<dbReference type="Gene3D" id="1.25.40.10">
    <property type="entry name" value="Tetratricopeptide repeat domain"/>
    <property type="match status" value="4"/>
</dbReference>
<dbReference type="EMBL" id="JXTC01000045">
    <property type="protein sequence ID" value="PON95408.1"/>
    <property type="molecule type" value="Genomic_DNA"/>
</dbReference>
<keyword evidence="6" id="KW-1185">Reference proteome</keyword>
<dbReference type="SUPFAM" id="SSF55021">
    <property type="entry name" value="ACT-like"/>
    <property type="match status" value="3"/>
</dbReference>
<dbReference type="PROSITE" id="PS51375">
    <property type="entry name" value="PPR"/>
    <property type="match status" value="6"/>
</dbReference>
<dbReference type="InterPro" id="IPR002885">
    <property type="entry name" value="PPR_rpt"/>
</dbReference>
<feature type="repeat" description="PPR" evidence="2">
    <location>
        <begin position="638"/>
        <end position="672"/>
    </location>
</feature>
<feature type="repeat" description="PPR" evidence="2">
    <location>
        <begin position="847"/>
        <end position="881"/>
    </location>
</feature>
<dbReference type="FunCoup" id="A0A2P5FC97">
    <property type="interactions" value="1416"/>
</dbReference>
<dbReference type="InParanoid" id="A0A2P5FC97"/>
<dbReference type="PANTHER" id="PTHR31096:SF55">
    <property type="entry name" value="ACT DOMAIN-CONTAINING PROTEIN ACR6"/>
    <property type="match status" value="1"/>
</dbReference>
<evidence type="ECO:0000313" key="6">
    <source>
        <dbReference type="Proteomes" id="UP000237000"/>
    </source>
</evidence>
<name>A0A2P5FC97_TREOI</name>
<evidence type="ECO:0000313" key="5">
    <source>
        <dbReference type="EMBL" id="PON95408.1"/>
    </source>
</evidence>
<keyword evidence="1 3" id="KW-0677">Repeat</keyword>
<dbReference type="PROSITE" id="PS51671">
    <property type="entry name" value="ACT"/>
    <property type="match status" value="3"/>
</dbReference>
<feature type="domain" description="ACT" evidence="4">
    <location>
        <begin position="333"/>
        <end position="413"/>
    </location>
</feature>
<evidence type="ECO:0000259" key="4">
    <source>
        <dbReference type="PROSITE" id="PS51671"/>
    </source>
</evidence>
<comment type="caution">
    <text evidence="5">The sequence shown here is derived from an EMBL/GenBank/DDBJ whole genome shotgun (WGS) entry which is preliminary data.</text>
</comment>
<feature type="repeat" description="PPR" evidence="2">
    <location>
        <begin position="917"/>
        <end position="951"/>
    </location>
</feature>
<evidence type="ECO:0000256" key="2">
    <source>
        <dbReference type="PROSITE-ProRule" id="PRU00708"/>
    </source>
</evidence>
<dbReference type="GO" id="GO:0016597">
    <property type="term" value="F:amino acid binding"/>
    <property type="evidence" value="ECO:0007669"/>
    <property type="project" value="UniProtKB-UniRule"/>
</dbReference>
<proteinExistence type="predicted"/>
<dbReference type="STRING" id="63057.A0A2P5FC97"/>
<dbReference type="PANTHER" id="PTHR31096">
    <property type="entry name" value="ACT DOMAIN-CONTAINING PROTEIN ACR4-RELATED"/>
    <property type="match status" value="1"/>
</dbReference>
<feature type="repeat" description="PPR" evidence="2">
    <location>
        <begin position="567"/>
        <end position="601"/>
    </location>
</feature>
<comment type="function">
    <text evidence="3">Binds amino acids.</text>
</comment>
<reference evidence="6" key="1">
    <citation type="submission" date="2016-06" db="EMBL/GenBank/DDBJ databases">
        <title>Parallel loss of symbiosis genes in relatives of nitrogen-fixing non-legume Parasponia.</title>
        <authorList>
            <person name="Van Velzen R."/>
            <person name="Holmer R."/>
            <person name="Bu F."/>
            <person name="Rutten L."/>
            <person name="Van Zeijl A."/>
            <person name="Liu W."/>
            <person name="Santuari L."/>
            <person name="Cao Q."/>
            <person name="Sharma T."/>
            <person name="Shen D."/>
            <person name="Roswanjaya Y."/>
            <person name="Wardhani T."/>
            <person name="Kalhor M.S."/>
            <person name="Jansen J."/>
            <person name="Van den Hoogen J."/>
            <person name="Gungor B."/>
            <person name="Hartog M."/>
            <person name="Hontelez J."/>
            <person name="Verver J."/>
            <person name="Yang W.-C."/>
            <person name="Schijlen E."/>
            <person name="Repin R."/>
            <person name="Schilthuizen M."/>
            <person name="Schranz E."/>
            <person name="Heidstra R."/>
            <person name="Miyata K."/>
            <person name="Fedorova E."/>
            <person name="Kohlen W."/>
            <person name="Bisseling T."/>
            <person name="Smit S."/>
            <person name="Geurts R."/>
        </authorList>
    </citation>
    <scope>NUCLEOTIDE SEQUENCE [LARGE SCALE GENOMIC DNA]</scope>
    <source>
        <strain evidence="6">cv. RG33-2</strain>
    </source>
</reference>
<evidence type="ECO:0000256" key="1">
    <source>
        <dbReference type="ARBA" id="ARBA00022737"/>
    </source>
</evidence>
<dbReference type="InterPro" id="IPR002912">
    <property type="entry name" value="ACT_dom"/>
</dbReference>
<dbReference type="CDD" id="cd04925">
    <property type="entry name" value="ACT_ACR_2"/>
    <property type="match status" value="1"/>
</dbReference>
<feature type="repeat" description="PPR" evidence="2">
    <location>
        <begin position="882"/>
        <end position="916"/>
    </location>
</feature>
<feature type="repeat" description="PPR" evidence="2">
    <location>
        <begin position="812"/>
        <end position="846"/>
    </location>
</feature>
<dbReference type="NCBIfam" id="TIGR00756">
    <property type="entry name" value="PPR"/>
    <property type="match status" value="6"/>
</dbReference>
<dbReference type="InterPro" id="IPR040217">
    <property type="entry name" value="ACR1-12"/>
</dbReference>
<protein>
    <recommendedName>
        <fullName evidence="3">ACT domain-containing protein ACR</fullName>
    </recommendedName>
    <alternativeName>
        <fullName evidence="3">Protein ACT DOMAIN REPEATS</fullName>
    </alternativeName>
</protein>
<dbReference type="Gene3D" id="3.30.70.260">
    <property type="match status" value="1"/>
</dbReference>
<feature type="domain" description="ACT" evidence="4">
    <location>
        <begin position="118"/>
        <end position="201"/>
    </location>
</feature>
<sequence length="1070" mass="119230">MDDEYAKLIRRMNPPRVVIDNDTCEDATIIQVDSVNKHGILLEVVQVLADVNLVITKAYISSDGGWFMDVFNVIDCDGNKIRDKELLNYIQERLESNDAVVPAVRESVGVMPSEEHTSIELSGTDRPGLLSEVCAVLADLHCNVVNAEIWTHNARAAAVVHVTDDSTGCAIKDPKRLLTIKELLCNVLKGNNDLKAAKMTLSAPGVTNRDRRLHQLMFADRDYERMGSVELGRIEDKGSRPHVTVLDCIQKDYTVITMRSKDRPKLLFDIICTLTDMQYVVFHGMVSTGRKEAYQEFYIRHVDGLPISSEAERERVTQCLEAAIERRASEGLELQLCTDDRTGLLSDITRIFRENSLCIKRAEISTKDRKVKDTFFVTDVAGNPADSKIIDSIRGQIGPGLLEPAAWAPGLSAMKAGPSATELATRISRALISASNYTRPTRSWSPSLEQALHRLGCRDSLTPSLVARVIDPFLLNHHSLALGFFNWASQQPGFGHTSTTYQSILTSLSLSRQFNAIDALLRQVKTQKVSLDSSVYGSVMASFIAGKRPRDAFLVFREVSSVIQDIGPEICNSLLAALASDGHVEHAQKIFDEMTQRGVPLTTLGFGVFMWRICGKAELGAILSVLDEVKGCDSMINGSILALLIVHGLCRASRVSEAFFILDELRSRNCKPDFMTYRIVSEAFRSTGNIFETEKVLKKKRKLGVAPRTSDYREFILCLIMERRICEAKELGEVIVSGNFPIGDDVLNVLIGSVSAIDPDSALAFFKFMVGKERFPTLLTLSNLSRNLCKYDKIDELLEMFDLLSYHNYFKDLESYNVMVSFLCKAGKVKEAYGVLQEMKKKGLSPDISSYNSLMEACCREDLLRPAKRLWDEMFTSRCSGNLKTYNTLIRKFSEVGQVEEAQGLFDHMLEKGVAPDASTYTSLLQGLCEERKFEAAFRVLNKSVKQDLMLARTVLSAYILYLCKKGLFLTASELLFCLGYDIAHSDSHVILLKCLVDAAELSIAIEHMKWVRETSSSLLQVISAELSVSLSSSSEPELVLQLLKAMQENSCFSNISTKNFSKSSPPDAR</sequence>
<evidence type="ECO:0000256" key="3">
    <source>
        <dbReference type="RuleBase" id="RU369043"/>
    </source>
</evidence>
<dbReference type="OrthoDB" id="185373at2759"/>